<dbReference type="PROSITE" id="PS50110">
    <property type="entry name" value="RESPONSE_REGULATORY"/>
    <property type="match status" value="1"/>
</dbReference>
<evidence type="ECO:0000259" key="11">
    <source>
        <dbReference type="PROSITE" id="PS50113"/>
    </source>
</evidence>
<evidence type="ECO:0000259" key="10">
    <source>
        <dbReference type="PROSITE" id="PS50112"/>
    </source>
</evidence>
<dbReference type="InterPro" id="IPR013656">
    <property type="entry name" value="PAS_4"/>
</dbReference>
<dbReference type="Pfam" id="PF08448">
    <property type="entry name" value="PAS_4"/>
    <property type="match status" value="3"/>
</dbReference>
<dbReference type="InterPro" id="IPR001610">
    <property type="entry name" value="PAC"/>
</dbReference>
<dbReference type="SUPFAM" id="SSF55874">
    <property type="entry name" value="ATPase domain of HSP90 chaperone/DNA topoisomerase II/histidine kinase"/>
    <property type="match status" value="1"/>
</dbReference>
<dbReference type="InterPro" id="IPR001789">
    <property type="entry name" value="Sig_transdc_resp-reg_receiver"/>
</dbReference>
<feature type="domain" description="PAS" evidence="10">
    <location>
        <begin position="149"/>
        <end position="221"/>
    </location>
</feature>
<sequence length="898" mass="100722">MQSSSIPPGSQQQIQVLHVDDDPSVMDLTGTFLERKDDRLSVETAASATEGLKSIDDPDRSQSPDCIVSDYDMPGMDGIEFLRAVRERDPDLPFILFTGKGSEEVASDAISAGVTDYLQKRPGTEQHELLANRIQNAVQAQRMKQRADRADELMRLTEFTGDTGGFEIDVDTGEVLMTDGCRRLAGLADDATLSLEEMIELYHPDDRPEVRQTIDRATETDEQVRGSWRFQALDGTERIVDVTLTPATQSTNSTNTAIGTVRSETHIETDITILRGAIHDVTDRQERKRELRTEREFIEQSINALDDLLYVLGTDGSLQRWNDQVPNITGYPDAELTNMQALELFPHDEHQTINNAIQMTLSGQPVVVEADLLTADGERLPYEFTGTRLTDADENVTGVVGIGRDLTDRKEIEADIDWYQTIMENLDQGVYVLDADCEFQFVNYRIQDIKGISEQNWNGRHLSSLAEMGILSTDEVERVQQKVDCLIAEETDQTSIEVEPALPKSTGVCELKLTSLDLQTRTHSDEELILVTTRDITEHKQREQNIRRVKRQYETLLENFPGGAVYLFNKDLEYVRARGTELSRVGLPPGDVEGKTPYDLFPEDIADELCNHLKQALTGVATTLEQEYGGERYRTQTVPIQTDGEEITQLMAVTQNITEESENRRKIRQKNEQLEEFASIVSHDLRNPLSVAEGHLELAVTHTQDARNGDADVSHDDDDDDDSNYHILKAKRAIKRCQRLIDDLLTLAREGDRVDDIEPIRFDGIIEECWETVETAAATLTIEDQHTHPRTLEADRSRLKQLLENLYRNAIEHGGKELTVSAGITDDGFYIADTGSGIPPSESEKIFNAGYSTAEKGTGFGLRIVKQVADAHGWEIDVTNTTEQGGARFEFIGVQFTD</sequence>
<feature type="modified residue" description="4-aspartylphosphate" evidence="6">
    <location>
        <position position="70"/>
    </location>
</feature>
<dbReference type="NCBIfam" id="TIGR00229">
    <property type="entry name" value="sensory_box"/>
    <property type="match status" value="2"/>
</dbReference>
<dbReference type="GO" id="GO:0000155">
    <property type="term" value="F:phosphorelay sensor kinase activity"/>
    <property type="evidence" value="ECO:0007669"/>
    <property type="project" value="InterPro"/>
</dbReference>
<feature type="domain" description="PAS" evidence="10">
    <location>
        <begin position="294"/>
        <end position="364"/>
    </location>
</feature>
<dbReference type="Pfam" id="PF00512">
    <property type="entry name" value="HisKA"/>
    <property type="match status" value="1"/>
</dbReference>
<dbReference type="SMART" id="SM00387">
    <property type="entry name" value="HATPase_c"/>
    <property type="match status" value="1"/>
</dbReference>
<reference evidence="12 13" key="1">
    <citation type="journal article" date="2013" name="PLoS ONE">
        <title>Assembly-driven community genomics of a hypersaline microbial ecosystem.</title>
        <authorList>
            <person name="Podell S."/>
            <person name="Ugalde J.A."/>
            <person name="Narasingarao P."/>
            <person name="Banfield J.F."/>
            <person name="Heidelberg K.B."/>
            <person name="Allen E.E."/>
        </authorList>
    </citation>
    <scope>NUCLEOTIDE SEQUENCE [LARGE SCALE GENOMIC DNA]</scope>
    <source>
        <strain evidence="13">J07HQW1</strain>
    </source>
</reference>
<dbReference type="SMART" id="SM00448">
    <property type="entry name" value="REC"/>
    <property type="match status" value="1"/>
</dbReference>
<dbReference type="Gene3D" id="3.30.565.10">
    <property type="entry name" value="Histidine kinase-like ATPase, C-terminal domain"/>
    <property type="match status" value="1"/>
</dbReference>
<feature type="domain" description="PAC" evidence="11">
    <location>
        <begin position="366"/>
        <end position="418"/>
    </location>
</feature>
<comment type="catalytic activity">
    <reaction evidence="1">
        <text>ATP + protein L-histidine = ADP + protein N-phospho-L-histidine.</text>
        <dbReference type="EC" id="2.7.13.3"/>
    </reaction>
</comment>
<evidence type="ECO:0000256" key="4">
    <source>
        <dbReference type="ARBA" id="ARBA00022679"/>
    </source>
</evidence>
<dbReference type="InterPro" id="IPR000700">
    <property type="entry name" value="PAS-assoc_C"/>
</dbReference>
<dbReference type="PANTHER" id="PTHR43304:SF1">
    <property type="entry name" value="PAC DOMAIN-CONTAINING PROTEIN"/>
    <property type="match status" value="1"/>
</dbReference>
<dbReference type="SUPFAM" id="SSF47384">
    <property type="entry name" value="Homodimeric domain of signal transducing histidine kinase"/>
    <property type="match status" value="1"/>
</dbReference>
<name>U1PDQ2_9EURY</name>
<dbReference type="SMART" id="SM00388">
    <property type="entry name" value="HisKA"/>
    <property type="match status" value="1"/>
</dbReference>
<evidence type="ECO:0000259" key="8">
    <source>
        <dbReference type="PROSITE" id="PS50109"/>
    </source>
</evidence>
<dbReference type="Pfam" id="PF08447">
    <property type="entry name" value="PAS_3"/>
    <property type="match status" value="1"/>
</dbReference>
<keyword evidence="3 6" id="KW-0597">Phosphoprotein</keyword>
<evidence type="ECO:0000256" key="5">
    <source>
        <dbReference type="ARBA" id="ARBA00022777"/>
    </source>
</evidence>
<evidence type="ECO:0000259" key="9">
    <source>
        <dbReference type="PROSITE" id="PS50110"/>
    </source>
</evidence>
<dbReference type="InterPro" id="IPR003661">
    <property type="entry name" value="HisK_dim/P_dom"/>
</dbReference>
<dbReference type="InterPro" id="IPR036097">
    <property type="entry name" value="HisK_dim/P_sf"/>
</dbReference>
<dbReference type="EC" id="2.7.13.3" evidence="2"/>
<evidence type="ECO:0000256" key="1">
    <source>
        <dbReference type="ARBA" id="ARBA00000085"/>
    </source>
</evidence>
<feature type="compositionally biased region" description="Basic and acidic residues" evidence="7">
    <location>
        <begin position="704"/>
        <end position="714"/>
    </location>
</feature>
<dbReference type="Gene3D" id="1.10.287.130">
    <property type="match status" value="1"/>
</dbReference>
<dbReference type="InterPro" id="IPR035965">
    <property type="entry name" value="PAS-like_dom_sf"/>
</dbReference>
<keyword evidence="5 12" id="KW-0418">Kinase</keyword>
<evidence type="ECO:0000256" key="6">
    <source>
        <dbReference type="PROSITE-ProRule" id="PRU00169"/>
    </source>
</evidence>
<dbReference type="InterPro" id="IPR011006">
    <property type="entry name" value="CheY-like_superfamily"/>
</dbReference>
<dbReference type="SUPFAM" id="SSF52172">
    <property type="entry name" value="CheY-like"/>
    <property type="match status" value="1"/>
</dbReference>
<feature type="domain" description="PAS" evidence="10">
    <location>
        <begin position="415"/>
        <end position="490"/>
    </location>
</feature>
<dbReference type="InterPro" id="IPR052162">
    <property type="entry name" value="Sensor_kinase/Photoreceptor"/>
</dbReference>
<dbReference type="Pfam" id="PF02518">
    <property type="entry name" value="HATPase_c"/>
    <property type="match status" value="1"/>
</dbReference>
<dbReference type="CDD" id="cd00082">
    <property type="entry name" value="HisKA"/>
    <property type="match status" value="1"/>
</dbReference>
<dbReference type="SMART" id="SM00086">
    <property type="entry name" value="PAC"/>
    <property type="match status" value="1"/>
</dbReference>
<dbReference type="HOGENOM" id="CLU_000445_114_58_2"/>
<dbReference type="Gene3D" id="3.40.50.2300">
    <property type="match status" value="1"/>
</dbReference>
<dbReference type="SMART" id="SM00091">
    <property type="entry name" value="PAS"/>
    <property type="match status" value="4"/>
</dbReference>
<dbReference type="InterPro" id="IPR000014">
    <property type="entry name" value="PAS"/>
</dbReference>
<dbReference type="PROSITE" id="PS50109">
    <property type="entry name" value="HIS_KIN"/>
    <property type="match status" value="1"/>
</dbReference>
<feature type="region of interest" description="Disordered" evidence="7">
    <location>
        <begin position="702"/>
        <end position="721"/>
    </location>
</feature>
<dbReference type="InterPro" id="IPR036890">
    <property type="entry name" value="HATPase_C_sf"/>
</dbReference>
<evidence type="ECO:0000313" key="12">
    <source>
        <dbReference type="EMBL" id="ERG90226.1"/>
    </source>
</evidence>
<evidence type="ECO:0000256" key="2">
    <source>
        <dbReference type="ARBA" id="ARBA00012438"/>
    </source>
</evidence>
<dbReference type="AlphaFoldDB" id="U1PDQ2"/>
<dbReference type="InterPro" id="IPR005467">
    <property type="entry name" value="His_kinase_dom"/>
</dbReference>
<feature type="domain" description="Histidine kinase" evidence="8">
    <location>
        <begin position="680"/>
        <end position="891"/>
    </location>
</feature>
<dbReference type="PROSITE" id="PS50112">
    <property type="entry name" value="PAS"/>
    <property type="match status" value="3"/>
</dbReference>
<feature type="domain" description="Response regulatory" evidence="9">
    <location>
        <begin position="15"/>
        <end position="135"/>
    </location>
</feature>
<organism evidence="12 13">
    <name type="scientific">Haloquadratum walsbyi J07HQW1</name>
    <dbReference type="NCBI Taxonomy" id="1238424"/>
    <lineage>
        <taxon>Archaea</taxon>
        <taxon>Methanobacteriati</taxon>
        <taxon>Methanobacteriota</taxon>
        <taxon>Stenosarchaea group</taxon>
        <taxon>Halobacteria</taxon>
        <taxon>Halobacteriales</taxon>
        <taxon>Haloferacaceae</taxon>
        <taxon>Haloquadratum</taxon>
    </lineage>
</organism>
<dbReference type="SUPFAM" id="SSF55785">
    <property type="entry name" value="PYP-like sensor domain (PAS domain)"/>
    <property type="match status" value="4"/>
</dbReference>
<keyword evidence="4" id="KW-0808">Transferase</keyword>
<proteinExistence type="predicted"/>
<dbReference type="EMBL" id="KE356560">
    <property type="protein sequence ID" value="ERG90226.1"/>
    <property type="molecule type" value="Genomic_DNA"/>
</dbReference>
<protein>
    <recommendedName>
        <fullName evidence="2">histidine kinase</fullName>
        <ecNumber evidence="2">2.7.13.3</ecNumber>
    </recommendedName>
</protein>
<dbReference type="Proteomes" id="UP000030649">
    <property type="component" value="Unassembled WGS sequence"/>
</dbReference>
<dbReference type="PROSITE" id="PS50113">
    <property type="entry name" value="PAC"/>
    <property type="match status" value="1"/>
</dbReference>
<dbReference type="Gene3D" id="3.30.450.20">
    <property type="entry name" value="PAS domain"/>
    <property type="match status" value="4"/>
</dbReference>
<dbReference type="CDD" id="cd00130">
    <property type="entry name" value="PAS"/>
    <property type="match status" value="3"/>
</dbReference>
<evidence type="ECO:0000313" key="13">
    <source>
        <dbReference type="Proteomes" id="UP000030649"/>
    </source>
</evidence>
<evidence type="ECO:0000256" key="3">
    <source>
        <dbReference type="ARBA" id="ARBA00022553"/>
    </source>
</evidence>
<evidence type="ECO:0000256" key="7">
    <source>
        <dbReference type="SAM" id="MobiDB-lite"/>
    </source>
</evidence>
<accession>U1PDQ2</accession>
<gene>
    <name evidence="12" type="ORF">J07HQW1_00244</name>
</gene>
<dbReference type="InterPro" id="IPR003594">
    <property type="entry name" value="HATPase_dom"/>
</dbReference>
<dbReference type="Pfam" id="PF00072">
    <property type="entry name" value="Response_reg"/>
    <property type="match status" value="1"/>
</dbReference>
<dbReference type="PANTHER" id="PTHR43304">
    <property type="entry name" value="PHYTOCHROME-LIKE PROTEIN CPH1"/>
    <property type="match status" value="1"/>
</dbReference>
<dbReference type="InterPro" id="IPR013655">
    <property type="entry name" value="PAS_fold_3"/>
</dbReference>